<gene>
    <name evidence="1" type="ORF">K0M31_010498</name>
</gene>
<name>A0AA40KI78_9HYME</name>
<dbReference type="EMBL" id="JAHYIQ010000027">
    <property type="protein sequence ID" value="KAK1121191.1"/>
    <property type="molecule type" value="Genomic_DNA"/>
</dbReference>
<organism evidence="1 2">
    <name type="scientific">Melipona bicolor</name>
    <dbReference type="NCBI Taxonomy" id="60889"/>
    <lineage>
        <taxon>Eukaryota</taxon>
        <taxon>Metazoa</taxon>
        <taxon>Ecdysozoa</taxon>
        <taxon>Arthropoda</taxon>
        <taxon>Hexapoda</taxon>
        <taxon>Insecta</taxon>
        <taxon>Pterygota</taxon>
        <taxon>Neoptera</taxon>
        <taxon>Endopterygota</taxon>
        <taxon>Hymenoptera</taxon>
        <taxon>Apocrita</taxon>
        <taxon>Aculeata</taxon>
        <taxon>Apoidea</taxon>
        <taxon>Anthophila</taxon>
        <taxon>Apidae</taxon>
        <taxon>Melipona</taxon>
    </lineage>
</organism>
<comment type="caution">
    <text evidence="1">The sequence shown here is derived from an EMBL/GenBank/DDBJ whole genome shotgun (WGS) entry which is preliminary data.</text>
</comment>
<sequence length="93" mass="10060">MVYARLYSDTSPMAVPKDKAKRQTLSEGYDTCHTSSSGNCKMVEYAWKLRFIRLSSVTAGVDSAILLKAGGTIDPAGNECETSLRVGRPGTIE</sequence>
<evidence type="ECO:0000313" key="1">
    <source>
        <dbReference type="EMBL" id="KAK1121191.1"/>
    </source>
</evidence>
<protein>
    <submittedName>
        <fullName evidence="1">Uncharacterized protein</fullName>
    </submittedName>
</protein>
<accession>A0AA40KI78</accession>
<keyword evidence="2" id="KW-1185">Reference proteome</keyword>
<dbReference type="AlphaFoldDB" id="A0AA40KI78"/>
<reference evidence="1" key="1">
    <citation type="submission" date="2021-10" db="EMBL/GenBank/DDBJ databases">
        <title>Melipona bicolor Genome sequencing and assembly.</title>
        <authorList>
            <person name="Araujo N.S."/>
            <person name="Arias M.C."/>
        </authorList>
    </citation>
    <scope>NUCLEOTIDE SEQUENCE</scope>
    <source>
        <strain evidence="1">USP_2M_L1-L4_2017</strain>
        <tissue evidence="1">Whole body</tissue>
    </source>
</reference>
<proteinExistence type="predicted"/>
<evidence type="ECO:0000313" key="2">
    <source>
        <dbReference type="Proteomes" id="UP001177670"/>
    </source>
</evidence>
<dbReference type="Proteomes" id="UP001177670">
    <property type="component" value="Unassembled WGS sequence"/>
</dbReference>